<evidence type="ECO:0000256" key="5">
    <source>
        <dbReference type="ARBA" id="ARBA00023242"/>
    </source>
</evidence>
<dbReference type="OrthoDB" id="77878at2759"/>
<evidence type="ECO:0000256" key="2">
    <source>
        <dbReference type="ARBA" id="ARBA00022692"/>
    </source>
</evidence>
<reference evidence="9 10" key="2">
    <citation type="journal article" date="2017" name="Nature">
        <title>The Apostasia genome and the evolution of orchids.</title>
        <authorList>
            <person name="Zhang G.Q."/>
            <person name="Liu K.W."/>
            <person name="Li Z."/>
            <person name="Lohaus R."/>
            <person name="Hsiao Y.Y."/>
            <person name="Niu S.C."/>
            <person name="Wang J.Y."/>
            <person name="Lin Y.C."/>
            <person name="Xu Q."/>
            <person name="Chen L.J."/>
            <person name="Yoshida K."/>
            <person name="Fujiwara S."/>
            <person name="Wang Z.W."/>
            <person name="Zhang Y.Q."/>
            <person name="Mitsuda N."/>
            <person name="Wang M."/>
            <person name="Liu G.H."/>
            <person name="Pecoraro L."/>
            <person name="Huang H.X."/>
            <person name="Xiao X.J."/>
            <person name="Lin M."/>
            <person name="Wu X.Y."/>
            <person name="Wu W.L."/>
            <person name="Chen Y.Y."/>
            <person name="Chang S.B."/>
            <person name="Sakamoto S."/>
            <person name="Ohme-Takagi M."/>
            <person name="Yagi M."/>
            <person name="Zeng S.J."/>
            <person name="Shen C.Y."/>
            <person name="Yeh C.M."/>
            <person name="Luo Y.B."/>
            <person name="Tsai W.C."/>
            <person name="Van de Peer Y."/>
            <person name="Liu Z.J."/>
        </authorList>
    </citation>
    <scope>NUCLEOTIDE SEQUENCE [LARGE SCALE GENOMIC DNA]</scope>
    <source>
        <tissue evidence="9">The whole plant</tissue>
    </source>
</reference>
<comment type="subcellular location">
    <subcellularLocation>
        <location evidence="6">Nucleus outer membrane</location>
        <topology evidence="6">Single-pass membrane protein</topology>
    </subcellularLocation>
</comment>
<dbReference type="PANTHER" id="PTHR12265">
    <property type="entry name" value="TRANSMEMBRANE PROTEIN 53"/>
    <property type="match status" value="1"/>
</dbReference>
<comment type="similarity">
    <text evidence="1">Belongs to the TMEM53 family.</text>
</comment>
<evidence type="ECO:0008006" key="11">
    <source>
        <dbReference type="Google" id="ProtNLM"/>
    </source>
</evidence>
<evidence type="ECO:0000256" key="3">
    <source>
        <dbReference type="ARBA" id="ARBA00022989"/>
    </source>
</evidence>
<evidence type="ECO:0000256" key="4">
    <source>
        <dbReference type="ARBA" id="ARBA00023136"/>
    </source>
</evidence>
<gene>
    <name evidence="9" type="ORF">MA16_Dca020144</name>
</gene>
<dbReference type="Proteomes" id="UP000233837">
    <property type="component" value="Unassembled WGS sequence"/>
</dbReference>
<keyword evidence="3 8" id="KW-1133">Transmembrane helix</keyword>
<sequence>MIFVEKLMRSRFFFSIGLFLDMLIAMHVLGPFLISVVVLAEIERQRKEIPRTWSPISWVALSISFDCEPSFNTFPRYPALANLICFAYMASLHGNFHRPLSALAAVALAAVSSDYIPERFAGQKSSDVIPPSVPSSSKQSDSRASAISETKSLGISFMSKAWPLVNSGISHSAEFMFGSSSSIASPPAPLDPYRYAKLAKPSNGQVFNPKTTHSSDVLYRWHLPDPNADGMLGKSNCSSSKSQTVVVLLGWLGAKQKHLQRYAEWYTSRGFHAVTFTFPISEIVSYKAGGQAEIDVEMLANHLADWVAEESGKNLVFHTFSNTGWLIYGVVLEKFQKQDPSVMGKIKGCIVDSAPVADPDPQVWASGFSAAFLKKRSVAAKGIVDPNISLEQPKPAVLEAVMLTVLEKFFDVVLNLPAINRRLTDVLEILSMEQPKCPQLYIYSSADRVIPAKCVESFVEKQRRAGHEVRACNFGNSPHVDHFRNHPNLYTSQLTSFLVDCVLSCSKESS</sequence>
<dbReference type="AlphaFoldDB" id="A0A2I0WET1"/>
<dbReference type="Pfam" id="PF05705">
    <property type="entry name" value="DUF829"/>
    <property type="match status" value="1"/>
</dbReference>
<feature type="transmembrane region" description="Helical" evidence="8">
    <location>
        <begin position="12"/>
        <end position="40"/>
    </location>
</feature>
<keyword evidence="5" id="KW-0539">Nucleus</keyword>
<dbReference type="InterPro" id="IPR029058">
    <property type="entry name" value="AB_hydrolase_fold"/>
</dbReference>
<organism evidence="9 10">
    <name type="scientific">Dendrobium catenatum</name>
    <dbReference type="NCBI Taxonomy" id="906689"/>
    <lineage>
        <taxon>Eukaryota</taxon>
        <taxon>Viridiplantae</taxon>
        <taxon>Streptophyta</taxon>
        <taxon>Embryophyta</taxon>
        <taxon>Tracheophyta</taxon>
        <taxon>Spermatophyta</taxon>
        <taxon>Magnoliopsida</taxon>
        <taxon>Liliopsida</taxon>
        <taxon>Asparagales</taxon>
        <taxon>Orchidaceae</taxon>
        <taxon>Epidendroideae</taxon>
        <taxon>Malaxideae</taxon>
        <taxon>Dendrobiinae</taxon>
        <taxon>Dendrobium</taxon>
    </lineage>
</organism>
<keyword evidence="4 8" id="KW-0472">Membrane</keyword>
<evidence type="ECO:0000256" key="8">
    <source>
        <dbReference type="SAM" id="Phobius"/>
    </source>
</evidence>
<accession>A0A2I0WET1</accession>
<evidence type="ECO:0000256" key="7">
    <source>
        <dbReference type="SAM" id="MobiDB-lite"/>
    </source>
</evidence>
<dbReference type="SUPFAM" id="SSF53474">
    <property type="entry name" value="alpha/beta-Hydrolases"/>
    <property type="match status" value="1"/>
</dbReference>
<dbReference type="InterPro" id="IPR008547">
    <property type="entry name" value="DUF829_TMEM53"/>
</dbReference>
<dbReference type="PANTHER" id="PTHR12265:SF30">
    <property type="entry name" value="TRANSMEMBRANE PROTEIN 53"/>
    <property type="match status" value="1"/>
</dbReference>
<dbReference type="EMBL" id="KZ502685">
    <property type="protein sequence ID" value="PKU74168.1"/>
    <property type="molecule type" value="Genomic_DNA"/>
</dbReference>
<name>A0A2I0WET1_9ASPA</name>
<evidence type="ECO:0000313" key="9">
    <source>
        <dbReference type="EMBL" id="PKU74168.1"/>
    </source>
</evidence>
<keyword evidence="10" id="KW-1185">Reference proteome</keyword>
<dbReference type="GO" id="GO:0005640">
    <property type="term" value="C:nuclear outer membrane"/>
    <property type="evidence" value="ECO:0007669"/>
    <property type="project" value="UniProtKB-SubCell"/>
</dbReference>
<evidence type="ECO:0000256" key="1">
    <source>
        <dbReference type="ARBA" id="ARBA00007387"/>
    </source>
</evidence>
<keyword evidence="2 8" id="KW-0812">Transmembrane</keyword>
<proteinExistence type="inferred from homology"/>
<evidence type="ECO:0000256" key="6">
    <source>
        <dbReference type="ARBA" id="ARBA00034303"/>
    </source>
</evidence>
<reference evidence="9 10" key="1">
    <citation type="journal article" date="2016" name="Sci. Rep.">
        <title>The Dendrobium catenatum Lindl. genome sequence provides insights into polysaccharide synthase, floral development and adaptive evolution.</title>
        <authorList>
            <person name="Zhang G.Q."/>
            <person name="Xu Q."/>
            <person name="Bian C."/>
            <person name="Tsai W.C."/>
            <person name="Yeh C.M."/>
            <person name="Liu K.W."/>
            <person name="Yoshida K."/>
            <person name="Zhang L.S."/>
            <person name="Chang S.B."/>
            <person name="Chen F."/>
            <person name="Shi Y."/>
            <person name="Su Y.Y."/>
            <person name="Zhang Y.Q."/>
            <person name="Chen L.J."/>
            <person name="Yin Y."/>
            <person name="Lin M."/>
            <person name="Huang H."/>
            <person name="Deng H."/>
            <person name="Wang Z.W."/>
            <person name="Zhu S.L."/>
            <person name="Zhao X."/>
            <person name="Deng C."/>
            <person name="Niu S.C."/>
            <person name="Huang J."/>
            <person name="Wang M."/>
            <person name="Liu G.H."/>
            <person name="Yang H.J."/>
            <person name="Xiao X.J."/>
            <person name="Hsiao Y.Y."/>
            <person name="Wu W.L."/>
            <person name="Chen Y.Y."/>
            <person name="Mitsuda N."/>
            <person name="Ohme-Takagi M."/>
            <person name="Luo Y.B."/>
            <person name="Van de Peer Y."/>
            <person name="Liu Z.J."/>
        </authorList>
    </citation>
    <scope>NUCLEOTIDE SEQUENCE [LARGE SCALE GENOMIC DNA]</scope>
    <source>
        <tissue evidence="9">The whole plant</tissue>
    </source>
</reference>
<protein>
    <recommendedName>
        <fullName evidence="11">Transmembrane protein 53</fullName>
    </recommendedName>
</protein>
<feature type="region of interest" description="Disordered" evidence="7">
    <location>
        <begin position="124"/>
        <end position="144"/>
    </location>
</feature>
<dbReference type="Gene3D" id="3.40.50.1820">
    <property type="entry name" value="alpha/beta hydrolase"/>
    <property type="match status" value="1"/>
</dbReference>
<evidence type="ECO:0000313" key="10">
    <source>
        <dbReference type="Proteomes" id="UP000233837"/>
    </source>
</evidence>